<dbReference type="SUPFAM" id="SSF56112">
    <property type="entry name" value="Protein kinase-like (PK-like)"/>
    <property type="match status" value="1"/>
</dbReference>
<dbReference type="OrthoDB" id="3806873at2"/>
<dbReference type="GO" id="GO:0016740">
    <property type="term" value="F:transferase activity"/>
    <property type="evidence" value="ECO:0007669"/>
    <property type="project" value="UniProtKB-KW"/>
</dbReference>
<accession>A0A2T4UN81</accession>
<dbReference type="InterPro" id="IPR011009">
    <property type="entry name" value="Kinase-like_dom_sf"/>
</dbReference>
<dbReference type="EMBL" id="PYYB01000001">
    <property type="protein sequence ID" value="PTL60689.1"/>
    <property type="molecule type" value="Genomic_DNA"/>
</dbReference>
<dbReference type="Gene3D" id="3.30.200.20">
    <property type="entry name" value="Phosphorylase Kinase, domain 1"/>
    <property type="match status" value="1"/>
</dbReference>
<evidence type="ECO:0000313" key="3">
    <source>
        <dbReference type="Proteomes" id="UP000240739"/>
    </source>
</evidence>
<evidence type="ECO:0000313" key="2">
    <source>
        <dbReference type="EMBL" id="PTL60689.1"/>
    </source>
</evidence>
<dbReference type="PANTHER" id="PTHR47829">
    <property type="entry name" value="HYDROLASE, PUTATIVE (AFU_ORTHOLOGUE AFUA_1G12880)-RELATED"/>
    <property type="match status" value="1"/>
</dbReference>
<name>A0A2T4UN81_9ACTN</name>
<proteinExistence type="predicted"/>
<dbReference type="AlphaFoldDB" id="A0A2T4UN81"/>
<evidence type="ECO:0000259" key="1">
    <source>
        <dbReference type="Pfam" id="PF01636"/>
    </source>
</evidence>
<dbReference type="Gene3D" id="3.90.1200.10">
    <property type="match status" value="1"/>
</dbReference>
<dbReference type="InterPro" id="IPR002575">
    <property type="entry name" value="Aminoglycoside_PTrfase"/>
</dbReference>
<dbReference type="PANTHER" id="PTHR47829:SF1">
    <property type="entry name" value="HAD FAMILY PHOSPHATASE"/>
    <property type="match status" value="1"/>
</dbReference>
<dbReference type="InterPro" id="IPR041726">
    <property type="entry name" value="ACAD10_11_N"/>
</dbReference>
<dbReference type="InterPro" id="IPR052898">
    <property type="entry name" value="ACAD10-like"/>
</dbReference>
<dbReference type="Pfam" id="PF01636">
    <property type="entry name" value="APH"/>
    <property type="match status" value="1"/>
</dbReference>
<keyword evidence="3" id="KW-1185">Reference proteome</keyword>
<dbReference type="Proteomes" id="UP000240739">
    <property type="component" value="Unassembled WGS sequence"/>
</dbReference>
<reference evidence="2 3" key="1">
    <citation type="submission" date="2018-03" db="EMBL/GenBank/DDBJ databases">
        <title>Aquarubrobacter algicola gen. nov., sp. nov., a novel actinobacterium isolated from shallow eutrophic lake during the end of cyanobacterial harmful algal blooms.</title>
        <authorList>
            <person name="Chun S.J."/>
        </authorList>
    </citation>
    <scope>NUCLEOTIDE SEQUENCE [LARGE SCALE GENOMIC DNA]</scope>
    <source>
        <strain evidence="2 3">Seoho-28</strain>
    </source>
</reference>
<comment type="caution">
    <text evidence="2">The sequence shown here is derived from an EMBL/GenBank/DDBJ whole genome shotgun (WGS) entry which is preliminary data.</text>
</comment>
<dbReference type="CDD" id="cd05154">
    <property type="entry name" value="ACAD10_11_N-like"/>
    <property type="match status" value="1"/>
</dbReference>
<protein>
    <submittedName>
        <fullName evidence="2">Phosphotransferase family protein</fullName>
    </submittedName>
</protein>
<organism evidence="2 3">
    <name type="scientific">Paraconexibacter algicola</name>
    <dbReference type="NCBI Taxonomy" id="2133960"/>
    <lineage>
        <taxon>Bacteria</taxon>
        <taxon>Bacillati</taxon>
        <taxon>Actinomycetota</taxon>
        <taxon>Thermoleophilia</taxon>
        <taxon>Solirubrobacterales</taxon>
        <taxon>Paraconexibacteraceae</taxon>
        <taxon>Paraconexibacter</taxon>
    </lineage>
</organism>
<feature type="domain" description="Aminoglycoside phosphotransferase" evidence="1">
    <location>
        <begin position="47"/>
        <end position="271"/>
    </location>
</feature>
<keyword evidence="2" id="KW-0808">Transferase</keyword>
<sequence>MELAHDDVVETHEEGAANDRVPLLVLSSLRTFFDGAGIGTGEQEIGVTPVGDGHSNHTFILDRGADSVILRRPPRGPLPPSAHDMLREARVLRAVQTTPVKAPAVLATCADEAVIGAPFYVMEKMDGHVITDTVPDVLDTPEQRRALSFELVDALVELHAVDWRAAGLGEGFGKPAGYLERQVKRFLGLWEHNRTREIPEVERVGAWLREHMPAQTDSTIVHGDFRLGNVMYAPEAPARLVAIFDWEMSTIGDPLADLGYLQMMWSEATDPDGGMFELNRVTRAEGFPTRAEMVARYEERSGRSMTDITWYTTLALWKAIVFMEGNYKRATSGASDDPFLKTFGDGVIELARRAEEVSRGGA</sequence>
<gene>
    <name evidence="2" type="ORF">C7Y72_02965</name>
</gene>